<feature type="compositionally biased region" description="Basic and acidic residues" evidence="4">
    <location>
        <begin position="74"/>
        <end position="98"/>
    </location>
</feature>
<evidence type="ECO:0000256" key="4">
    <source>
        <dbReference type="SAM" id="MobiDB-lite"/>
    </source>
</evidence>
<dbReference type="EMBL" id="CP046236">
    <property type="protein sequence ID" value="WFD48541.1"/>
    <property type="molecule type" value="Genomic_DNA"/>
</dbReference>
<reference evidence="5 6" key="1">
    <citation type="journal article" date="2020" name="Elife">
        <title>Loss of centromere function drives karyotype evolution in closely related Malassezia species.</title>
        <authorList>
            <person name="Sankaranarayanan S.R."/>
            <person name="Ianiri G."/>
            <person name="Coelho M.A."/>
            <person name="Reza M.H."/>
            <person name="Thimmappa B.C."/>
            <person name="Ganguly P."/>
            <person name="Vadnala R.N."/>
            <person name="Sun S."/>
            <person name="Siddharthan R."/>
            <person name="Tellgren-Roth C."/>
            <person name="Dawson T.L."/>
            <person name="Heitman J."/>
            <person name="Sanyal K."/>
        </authorList>
    </citation>
    <scope>NUCLEOTIDE SEQUENCE [LARGE SCALE GENOMIC DNA]</scope>
    <source>
        <strain evidence="5">CBS14141</strain>
    </source>
</reference>
<sequence>MVNLGHSGKQVGDGRNSAEPWLHGLASTPKMLRPTLVRLAHTYKPMMRFPDRKAPKESHAPRPHPDAPQEIVENFDHYKKLHDSGPHFDPEKLVKHGGAEGAEQGEPVAADETSTIYDLPSRFWDTPSLRWSPAEMEAINSGGSSMLDA</sequence>
<keyword evidence="6" id="KW-1185">Reference proteome</keyword>
<evidence type="ECO:0000256" key="3">
    <source>
        <dbReference type="ARBA" id="ARBA00043970"/>
    </source>
</evidence>
<accession>A0ABY8ESI5</accession>
<dbReference type="InterPro" id="IPR020373">
    <property type="entry name" value="Kgd4/YMR-31"/>
</dbReference>
<protein>
    <submittedName>
        <fullName evidence="5">Uncharacterized protein</fullName>
    </submittedName>
</protein>
<dbReference type="Pfam" id="PF10937">
    <property type="entry name" value="Kgd4-YMR31"/>
    <property type="match status" value="1"/>
</dbReference>
<keyword evidence="2" id="KW-0496">Mitochondrion</keyword>
<evidence type="ECO:0000256" key="2">
    <source>
        <dbReference type="ARBA" id="ARBA00023128"/>
    </source>
</evidence>
<feature type="region of interest" description="Disordered" evidence="4">
    <location>
        <begin position="1"/>
        <end position="21"/>
    </location>
</feature>
<evidence type="ECO:0000256" key="1">
    <source>
        <dbReference type="ARBA" id="ARBA00004173"/>
    </source>
</evidence>
<name>A0ABY8ESI5_MALFU</name>
<evidence type="ECO:0000313" key="6">
    <source>
        <dbReference type="Proteomes" id="UP000818624"/>
    </source>
</evidence>
<comment type="subcellular location">
    <subcellularLocation>
        <location evidence="1">Mitochondrion</location>
    </subcellularLocation>
</comment>
<gene>
    <name evidence="5" type="ORF">GLX27_003211</name>
</gene>
<organism evidence="5 6">
    <name type="scientific">Malassezia furfur</name>
    <name type="common">Pityriasis versicolor infection agent</name>
    <name type="synonym">Pityrosporum furfur</name>
    <dbReference type="NCBI Taxonomy" id="55194"/>
    <lineage>
        <taxon>Eukaryota</taxon>
        <taxon>Fungi</taxon>
        <taxon>Dikarya</taxon>
        <taxon>Basidiomycota</taxon>
        <taxon>Ustilaginomycotina</taxon>
        <taxon>Malasseziomycetes</taxon>
        <taxon>Malasseziales</taxon>
        <taxon>Malasseziaceae</taxon>
        <taxon>Malassezia</taxon>
    </lineage>
</organism>
<comment type="similarity">
    <text evidence="3">Belongs to the alpha-ketoglutarate dehydrogenase component 4 family.</text>
</comment>
<proteinExistence type="inferred from homology"/>
<feature type="region of interest" description="Disordered" evidence="4">
    <location>
        <begin position="47"/>
        <end position="114"/>
    </location>
</feature>
<dbReference type="Proteomes" id="UP000818624">
    <property type="component" value="Chromosome 3"/>
</dbReference>
<evidence type="ECO:0000313" key="5">
    <source>
        <dbReference type="EMBL" id="WFD48541.1"/>
    </source>
</evidence>
<feature type="compositionally biased region" description="Basic and acidic residues" evidence="4">
    <location>
        <begin position="49"/>
        <end position="67"/>
    </location>
</feature>